<reference evidence="2" key="1">
    <citation type="journal article" date="2021" name="PeerJ">
        <title>Extensive microbial diversity within the chicken gut microbiome revealed by metagenomics and culture.</title>
        <authorList>
            <person name="Gilroy R."/>
            <person name="Ravi A."/>
            <person name="Getino M."/>
            <person name="Pursley I."/>
            <person name="Horton D.L."/>
            <person name="Alikhan N.F."/>
            <person name="Baker D."/>
            <person name="Gharbi K."/>
            <person name="Hall N."/>
            <person name="Watson M."/>
            <person name="Adriaenssens E.M."/>
            <person name="Foster-Nyarko E."/>
            <person name="Jarju S."/>
            <person name="Secka A."/>
            <person name="Antonio M."/>
            <person name="Oren A."/>
            <person name="Chaudhuri R.R."/>
            <person name="La Ragione R."/>
            <person name="Hildebrand F."/>
            <person name="Pallen M.J."/>
        </authorList>
    </citation>
    <scope>NUCLEOTIDE SEQUENCE</scope>
    <source>
        <strain evidence="2">ChiHjej9B8-1298</strain>
    </source>
</reference>
<accession>A0A9D2J1F9</accession>
<keyword evidence="1" id="KW-0812">Transmembrane</keyword>
<keyword evidence="1" id="KW-1133">Transmembrane helix</keyword>
<comment type="caution">
    <text evidence="2">The sequence shown here is derived from an EMBL/GenBank/DDBJ whole genome shotgun (WGS) entry which is preliminary data.</text>
</comment>
<reference evidence="2" key="2">
    <citation type="submission" date="2021-04" db="EMBL/GenBank/DDBJ databases">
        <authorList>
            <person name="Gilroy R."/>
        </authorList>
    </citation>
    <scope>NUCLEOTIDE SEQUENCE</scope>
    <source>
        <strain evidence="2">ChiHjej9B8-1298</strain>
    </source>
</reference>
<evidence type="ECO:0000313" key="3">
    <source>
        <dbReference type="Proteomes" id="UP000824028"/>
    </source>
</evidence>
<feature type="transmembrane region" description="Helical" evidence="1">
    <location>
        <begin position="91"/>
        <end position="108"/>
    </location>
</feature>
<feature type="transmembrane region" description="Helical" evidence="1">
    <location>
        <begin position="38"/>
        <end position="59"/>
    </location>
</feature>
<protein>
    <submittedName>
        <fullName evidence="2">Uncharacterized protein</fullName>
    </submittedName>
</protein>
<dbReference type="EMBL" id="DXBX01000013">
    <property type="protein sequence ID" value="HIZ32244.1"/>
    <property type="molecule type" value="Genomic_DNA"/>
</dbReference>
<dbReference type="Proteomes" id="UP000824028">
    <property type="component" value="Unassembled WGS sequence"/>
</dbReference>
<evidence type="ECO:0000256" key="1">
    <source>
        <dbReference type="SAM" id="Phobius"/>
    </source>
</evidence>
<keyword evidence="1" id="KW-0472">Membrane</keyword>
<feature type="transmembrane region" description="Helical" evidence="1">
    <location>
        <begin position="12"/>
        <end position="32"/>
    </location>
</feature>
<name>A0A9D2J1F9_9BACE</name>
<sequence length="110" mass="12184">MMAKARNNSDTYRATAVTLILFGVLYLVDRIVGFGNFGLPWVMNKDNFLLYTAVVFLLLKHDKSVGLVLIGLWIVLNFNLITALAGSMSAYLLPLALLVLGAILYFISTR</sequence>
<feature type="transmembrane region" description="Helical" evidence="1">
    <location>
        <begin position="66"/>
        <end position="85"/>
    </location>
</feature>
<proteinExistence type="predicted"/>
<dbReference type="AlphaFoldDB" id="A0A9D2J1F9"/>
<gene>
    <name evidence="2" type="ORF">H9814_01665</name>
</gene>
<organism evidence="2 3">
    <name type="scientific">Candidatus Bacteroides merdigallinarum</name>
    <dbReference type="NCBI Taxonomy" id="2838473"/>
    <lineage>
        <taxon>Bacteria</taxon>
        <taxon>Pseudomonadati</taxon>
        <taxon>Bacteroidota</taxon>
        <taxon>Bacteroidia</taxon>
        <taxon>Bacteroidales</taxon>
        <taxon>Bacteroidaceae</taxon>
        <taxon>Bacteroides</taxon>
    </lineage>
</organism>
<evidence type="ECO:0000313" key="2">
    <source>
        <dbReference type="EMBL" id="HIZ32244.1"/>
    </source>
</evidence>